<dbReference type="Pfam" id="PF01047">
    <property type="entry name" value="MarR"/>
    <property type="match status" value="1"/>
</dbReference>
<proteinExistence type="predicted"/>
<dbReference type="GO" id="GO:0003700">
    <property type="term" value="F:DNA-binding transcription factor activity"/>
    <property type="evidence" value="ECO:0007669"/>
    <property type="project" value="InterPro"/>
</dbReference>
<reference evidence="5 6" key="1">
    <citation type="submission" date="2017-06" db="EMBL/GenBank/DDBJ databases">
        <authorList>
            <person name="Kim H.J."/>
            <person name="Triplett B.A."/>
        </authorList>
    </citation>
    <scope>NUCLEOTIDE SEQUENCE [LARGE SCALE GENOMIC DNA]</scope>
    <source>
        <strain evidence="5 6">DS15</strain>
    </source>
</reference>
<keyword evidence="1" id="KW-0805">Transcription regulation</keyword>
<evidence type="ECO:0000256" key="2">
    <source>
        <dbReference type="ARBA" id="ARBA00023125"/>
    </source>
</evidence>
<dbReference type="Gene3D" id="1.10.10.10">
    <property type="entry name" value="Winged helix-like DNA-binding domain superfamily/Winged helix DNA-binding domain"/>
    <property type="match status" value="1"/>
</dbReference>
<evidence type="ECO:0000256" key="3">
    <source>
        <dbReference type="ARBA" id="ARBA00023163"/>
    </source>
</evidence>
<dbReference type="Proteomes" id="UP000198339">
    <property type="component" value="Unassembled WGS sequence"/>
</dbReference>
<dbReference type="GO" id="GO:0003677">
    <property type="term" value="F:DNA binding"/>
    <property type="evidence" value="ECO:0007669"/>
    <property type="project" value="UniProtKB-KW"/>
</dbReference>
<dbReference type="InterPro" id="IPR036390">
    <property type="entry name" value="WH_DNA-bd_sf"/>
</dbReference>
<dbReference type="SUPFAM" id="SSF46785">
    <property type="entry name" value="Winged helix' DNA-binding domain"/>
    <property type="match status" value="1"/>
</dbReference>
<dbReference type="PANTHER" id="PTHR42756:SF1">
    <property type="entry name" value="TRANSCRIPTIONAL REPRESSOR OF EMRAB OPERON"/>
    <property type="match status" value="1"/>
</dbReference>
<evidence type="ECO:0000256" key="1">
    <source>
        <dbReference type="ARBA" id="ARBA00023015"/>
    </source>
</evidence>
<dbReference type="PROSITE" id="PS01117">
    <property type="entry name" value="HTH_MARR_1"/>
    <property type="match status" value="1"/>
</dbReference>
<dbReference type="OrthoDB" id="582199at2"/>
<dbReference type="SMART" id="SM00347">
    <property type="entry name" value="HTH_MARR"/>
    <property type="match status" value="1"/>
</dbReference>
<keyword evidence="6" id="KW-1185">Reference proteome</keyword>
<evidence type="ECO:0000259" key="4">
    <source>
        <dbReference type="PROSITE" id="PS50995"/>
    </source>
</evidence>
<dbReference type="AlphaFoldDB" id="A0A239LCG1"/>
<keyword evidence="3" id="KW-0804">Transcription</keyword>
<dbReference type="PANTHER" id="PTHR42756">
    <property type="entry name" value="TRANSCRIPTIONAL REGULATOR, MARR"/>
    <property type="match status" value="1"/>
</dbReference>
<name>A0A239LCG1_9SPHN</name>
<dbReference type="RefSeq" id="WP_089217388.1">
    <property type="nucleotide sequence ID" value="NZ_FZPA01000021.1"/>
</dbReference>
<gene>
    <name evidence="5" type="ORF">SAMN06295955_1215</name>
</gene>
<accession>A0A239LCG1</accession>
<dbReference type="InterPro" id="IPR036388">
    <property type="entry name" value="WH-like_DNA-bd_sf"/>
</dbReference>
<evidence type="ECO:0000313" key="6">
    <source>
        <dbReference type="Proteomes" id="UP000198339"/>
    </source>
</evidence>
<protein>
    <submittedName>
        <fullName evidence="5">DNA-binding transcriptional regulator, MarR family</fullName>
    </submittedName>
</protein>
<feature type="domain" description="HTH marR-type" evidence="4">
    <location>
        <begin position="2"/>
        <end position="134"/>
    </location>
</feature>
<dbReference type="PROSITE" id="PS50995">
    <property type="entry name" value="HTH_MARR_2"/>
    <property type="match status" value="1"/>
</dbReference>
<organism evidence="5 6">
    <name type="scientific">Sphingopyxis indica</name>
    <dbReference type="NCBI Taxonomy" id="436663"/>
    <lineage>
        <taxon>Bacteria</taxon>
        <taxon>Pseudomonadati</taxon>
        <taxon>Pseudomonadota</taxon>
        <taxon>Alphaproteobacteria</taxon>
        <taxon>Sphingomonadales</taxon>
        <taxon>Sphingomonadaceae</taxon>
        <taxon>Sphingopyxis</taxon>
    </lineage>
</organism>
<dbReference type="EMBL" id="FZPA01000021">
    <property type="protein sequence ID" value="SNT27214.1"/>
    <property type="molecule type" value="Genomic_DNA"/>
</dbReference>
<dbReference type="PRINTS" id="PR00598">
    <property type="entry name" value="HTHMARR"/>
</dbReference>
<sequence>MSETIGFLLNDTARLFRRAFNARTRDSGITALQWRLLVYLRRHQGIRQGPLADLIEVEPITLSRMVDRLAEAGLVERRADPTDRRAWLLYLTPRADALLDGMRRTTDALAEEATEGLSDAERAQLIALVGRVRCNLSRRDAIPESEREKEAI</sequence>
<dbReference type="InterPro" id="IPR000835">
    <property type="entry name" value="HTH_MarR-typ"/>
</dbReference>
<keyword evidence="2 5" id="KW-0238">DNA-binding</keyword>
<dbReference type="InterPro" id="IPR023187">
    <property type="entry name" value="Tscrpt_reg_MarR-type_CS"/>
</dbReference>
<evidence type="ECO:0000313" key="5">
    <source>
        <dbReference type="EMBL" id="SNT27214.1"/>
    </source>
</evidence>